<accession>A0A2S5JHU0</accession>
<evidence type="ECO:0000313" key="2">
    <source>
        <dbReference type="EMBL" id="PPB81087.1"/>
    </source>
</evidence>
<keyword evidence="3" id="KW-1185">Reference proteome</keyword>
<protein>
    <recommendedName>
        <fullName evidence="4">Cytochrome C oxidase assembly protein</fullName>
    </recommendedName>
</protein>
<keyword evidence="1" id="KW-1133">Transmembrane helix</keyword>
<name>A0A2S5JHU0_9RHOB</name>
<proteinExistence type="predicted"/>
<organism evidence="2 3">
    <name type="scientific">Albidovulum inexpectatum</name>
    <dbReference type="NCBI Taxonomy" id="196587"/>
    <lineage>
        <taxon>Bacteria</taxon>
        <taxon>Pseudomonadati</taxon>
        <taxon>Pseudomonadota</taxon>
        <taxon>Alphaproteobacteria</taxon>
        <taxon>Rhodobacterales</taxon>
        <taxon>Paracoccaceae</taxon>
        <taxon>Albidovulum</taxon>
    </lineage>
</organism>
<gene>
    <name evidence="2" type="ORF">LV82_01126</name>
</gene>
<keyword evidence="1" id="KW-0472">Membrane</keyword>
<dbReference type="AlphaFoldDB" id="A0A2S5JHU0"/>
<dbReference type="EMBL" id="PRDS01000003">
    <property type="protein sequence ID" value="PPB81087.1"/>
    <property type="molecule type" value="Genomic_DNA"/>
</dbReference>
<reference evidence="2 3" key="1">
    <citation type="submission" date="2018-01" db="EMBL/GenBank/DDBJ databases">
        <title>Genomic Encyclopedia of Archaeal and Bacterial Type Strains, Phase II (KMG-II): from individual species to whole genera.</title>
        <authorList>
            <person name="Goeker M."/>
        </authorList>
    </citation>
    <scope>NUCLEOTIDE SEQUENCE [LARGE SCALE GENOMIC DNA]</scope>
    <source>
        <strain evidence="2 3">DSM 12048</strain>
    </source>
</reference>
<evidence type="ECO:0008006" key="4">
    <source>
        <dbReference type="Google" id="ProtNLM"/>
    </source>
</evidence>
<dbReference type="RefSeq" id="WP_104069848.1">
    <property type="nucleotide sequence ID" value="NZ_PRDS01000003.1"/>
</dbReference>
<comment type="caution">
    <text evidence="2">The sequence shown here is derived from an EMBL/GenBank/DDBJ whole genome shotgun (WGS) entry which is preliminary data.</text>
</comment>
<keyword evidence="1" id="KW-0812">Transmembrane</keyword>
<dbReference type="Proteomes" id="UP000239736">
    <property type="component" value="Unassembled WGS sequence"/>
</dbReference>
<feature type="transmembrane region" description="Helical" evidence="1">
    <location>
        <begin position="20"/>
        <end position="37"/>
    </location>
</feature>
<evidence type="ECO:0000256" key="1">
    <source>
        <dbReference type="SAM" id="Phobius"/>
    </source>
</evidence>
<sequence length="55" mass="6144">MALNREHDLHRRRLGRNMGLGLVLGALVLMIFGLSIVKMSRLEEGKLPASQETSQ</sequence>
<evidence type="ECO:0000313" key="3">
    <source>
        <dbReference type="Proteomes" id="UP000239736"/>
    </source>
</evidence>